<name>A0A4Z2I4D7_9TELE</name>
<evidence type="ECO:0000313" key="1">
    <source>
        <dbReference type="EMBL" id="TNN72936.1"/>
    </source>
</evidence>
<reference evidence="1 2" key="1">
    <citation type="submission" date="2019-03" db="EMBL/GenBank/DDBJ databases">
        <title>First draft genome of Liparis tanakae, snailfish: a comprehensive survey of snailfish specific genes.</title>
        <authorList>
            <person name="Kim W."/>
            <person name="Song I."/>
            <person name="Jeong J.-H."/>
            <person name="Kim D."/>
            <person name="Kim S."/>
            <person name="Ryu S."/>
            <person name="Song J.Y."/>
            <person name="Lee S.K."/>
        </authorList>
    </citation>
    <scope>NUCLEOTIDE SEQUENCE [LARGE SCALE GENOMIC DNA]</scope>
    <source>
        <tissue evidence="1">Muscle</tissue>
    </source>
</reference>
<evidence type="ECO:0000313" key="2">
    <source>
        <dbReference type="Proteomes" id="UP000314294"/>
    </source>
</evidence>
<dbReference type="Proteomes" id="UP000314294">
    <property type="component" value="Unassembled WGS sequence"/>
</dbReference>
<sequence>MGTLSTMSRSASACDVAYEKASRACQWNLKSPGTGCTADTSSSRLISSTRSMVMAMRQSSAPLSMLNSCEERKDTRRALEVLPLASDPAPPTPDCLLPLSECARRLSTSAWFW</sequence>
<dbReference type="AlphaFoldDB" id="A0A4Z2I4D7"/>
<comment type="caution">
    <text evidence="1">The sequence shown here is derived from an EMBL/GenBank/DDBJ whole genome shotgun (WGS) entry which is preliminary data.</text>
</comment>
<protein>
    <submittedName>
        <fullName evidence="1">Uncharacterized protein</fullName>
    </submittedName>
</protein>
<gene>
    <name evidence="1" type="ORF">EYF80_016865</name>
</gene>
<organism evidence="1 2">
    <name type="scientific">Liparis tanakae</name>
    <name type="common">Tanaka's snailfish</name>
    <dbReference type="NCBI Taxonomy" id="230148"/>
    <lineage>
        <taxon>Eukaryota</taxon>
        <taxon>Metazoa</taxon>
        <taxon>Chordata</taxon>
        <taxon>Craniata</taxon>
        <taxon>Vertebrata</taxon>
        <taxon>Euteleostomi</taxon>
        <taxon>Actinopterygii</taxon>
        <taxon>Neopterygii</taxon>
        <taxon>Teleostei</taxon>
        <taxon>Neoteleostei</taxon>
        <taxon>Acanthomorphata</taxon>
        <taxon>Eupercaria</taxon>
        <taxon>Perciformes</taxon>
        <taxon>Cottioidei</taxon>
        <taxon>Cottales</taxon>
        <taxon>Liparidae</taxon>
        <taxon>Liparis</taxon>
    </lineage>
</organism>
<proteinExistence type="predicted"/>
<keyword evidence="2" id="KW-1185">Reference proteome</keyword>
<accession>A0A4Z2I4D7</accession>
<dbReference type="EMBL" id="SRLO01000131">
    <property type="protein sequence ID" value="TNN72936.1"/>
    <property type="molecule type" value="Genomic_DNA"/>
</dbReference>